<dbReference type="Gene3D" id="3.10.120.10">
    <property type="entry name" value="Cytochrome b5-like heme/steroid binding domain"/>
    <property type="match status" value="1"/>
</dbReference>
<evidence type="ECO:0000313" key="7">
    <source>
        <dbReference type="EMBL" id="GIM03355.1"/>
    </source>
</evidence>
<gene>
    <name evidence="7" type="ORF">Vretimale_8109</name>
</gene>
<keyword evidence="1 5" id="KW-0349">Heme</keyword>
<dbReference type="PROSITE" id="PS50255">
    <property type="entry name" value="CYTOCHROME_B5_2"/>
    <property type="match status" value="1"/>
</dbReference>
<dbReference type="InterPro" id="IPR018506">
    <property type="entry name" value="Cyt_B5_heme-BS"/>
</dbReference>
<proteinExistence type="inferred from homology"/>
<dbReference type="InterPro" id="IPR001199">
    <property type="entry name" value="Cyt_B5-like_heme/steroid-bd"/>
</dbReference>
<evidence type="ECO:0000256" key="4">
    <source>
        <dbReference type="ARBA" id="ARBA00038168"/>
    </source>
</evidence>
<keyword evidence="5" id="KW-0472">Membrane</keyword>
<dbReference type="PANTHER" id="PTHR19359">
    <property type="entry name" value="CYTOCHROME B5"/>
    <property type="match status" value="1"/>
</dbReference>
<dbReference type="SMART" id="SM01117">
    <property type="entry name" value="Cyt-b5"/>
    <property type="match status" value="1"/>
</dbReference>
<evidence type="ECO:0000256" key="2">
    <source>
        <dbReference type="ARBA" id="ARBA00022723"/>
    </source>
</evidence>
<dbReference type="Pfam" id="PF00173">
    <property type="entry name" value="Cyt-b5"/>
    <property type="match status" value="1"/>
</dbReference>
<evidence type="ECO:0000256" key="1">
    <source>
        <dbReference type="ARBA" id="ARBA00022617"/>
    </source>
</evidence>
<dbReference type="PRINTS" id="PR00363">
    <property type="entry name" value="CYTOCHROMEB5"/>
</dbReference>
<keyword evidence="5" id="KW-0812">Transmembrane</keyword>
<dbReference type="GO" id="GO:0016020">
    <property type="term" value="C:membrane"/>
    <property type="evidence" value="ECO:0007669"/>
    <property type="project" value="TreeGrafter"/>
</dbReference>
<feature type="domain" description="Cytochrome b5 heme-binding" evidence="6">
    <location>
        <begin position="75"/>
        <end position="156"/>
    </location>
</feature>
<evidence type="ECO:0000256" key="5">
    <source>
        <dbReference type="RuleBase" id="RU362121"/>
    </source>
</evidence>
<keyword evidence="2 5" id="KW-0479">Metal-binding</keyword>
<name>A0A8J4GA57_9CHLO</name>
<keyword evidence="5" id="KW-1133">Transmembrane helix</keyword>
<reference evidence="7" key="1">
    <citation type="journal article" date="2021" name="Proc. Natl. Acad. Sci. U.S.A.">
        <title>Three genomes in the algal genus Volvox reveal the fate of a haploid sex-determining region after a transition to homothallism.</title>
        <authorList>
            <person name="Yamamoto K."/>
            <person name="Hamaji T."/>
            <person name="Kawai-Toyooka H."/>
            <person name="Matsuzaki R."/>
            <person name="Takahashi F."/>
            <person name="Nishimura Y."/>
            <person name="Kawachi M."/>
            <person name="Noguchi H."/>
            <person name="Minakuchi Y."/>
            <person name="Umen J.G."/>
            <person name="Toyoda A."/>
            <person name="Nozaki H."/>
        </authorList>
    </citation>
    <scope>NUCLEOTIDE SEQUENCE</scope>
    <source>
        <strain evidence="7">NIES-3785</strain>
    </source>
</reference>
<keyword evidence="3 5" id="KW-0408">Iron</keyword>
<evidence type="ECO:0000259" key="6">
    <source>
        <dbReference type="PROSITE" id="PS50255"/>
    </source>
</evidence>
<dbReference type="GO" id="GO:0020037">
    <property type="term" value="F:heme binding"/>
    <property type="evidence" value="ECO:0007669"/>
    <property type="project" value="UniProtKB-UniRule"/>
</dbReference>
<evidence type="ECO:0000256" key="3">
    <source>
        <dbReference type="ARBA" id="ARBA00023004"/>
    </source>
</evidence>
<evidence type="ECO:0000313" key="8">
    <source>
        <dbReference type="Proteomes" id="UP000722791"/>
    </source>
</evidence>
<accession>A0A8J4GA57</accession>
<dbReference type="AlphaFoldDB" id="A0A8J4GA57"/>
<dbReference type="SUPFAM" id="SSF55856">
    <property type="entry name" value="Cytochrome b5-like heme/steroid binding domain"/>
    <property type="match status" value="1"/>
</dbReference>
<dbReference type="EMBL" id="BNCQ01000013">
    <property type="protein sequence ID" value="GIM03355.1"/>
    <property type="molecule type" value="Genomic_DNA"/>
</dbReference>
<dbReference type="InterPro" id="IPR036400">
    <property type="entry name" value="Cyt_B5-like_heme/steroid_sf"/>
</dbReference>
<sequence>SWKIYKYVYRRAKHCLFLTVDSCPTCKSACGMDLTQILIIAAAAVAIVTFFIIRQTRDYGKQLEQLAPKKKPREFGIYTLDQVAQHNKRDDAWIIVQHKETKEYRVYDITDYVDEHPGGESILKNIGGDATEGFHGPQHPITTYVLVEEYCIGKLAEGEVPTSKTR</sequence>
<dbReference type="PANTHER" id="PTHR19359:SF95">
    <property type="entry name" value="CYTOCHROME B5 TYPE B"/>
    <property type="match status" value="1"/>
</dbReference>
<dbReference type="InterPro" id="IPR050668">
    <property type="entry name" value="Cytochrome_b5"/>
</dbReference>
<dbReference type="Proteomes" id="UP000722791">
    <property type="component" value="Unassembled WGS sequence"/>
</dbReference>
<feature type="non-terminal residue" evidence="7">
    <location>
        <position position="166"/>
    </location>
</feature>
<protein>
    <recommendedName>
        <fullName evidence="6">Cytochrome b5 heme-binding domain-containing protein</fullName>
    </recommendedName>
</protein>
<dbReference type="GO" id="GO:0046872">
    <property type="term" value="F:metal ion binding"/>
    <property type="evidence" value="ECO:0007669"/>
    <property type="project" value="UniProtKB-UniRule"/>
</dbReference>
<feature type="transmembrane region" description="Helical" evidence="5">
    <location>
        <begin position="34"/>
        <end position="53"/>
    </location>
</feature>
<comment type="caution">
    <text evidence="7">The sequence shown here is derived from an EMBL/GenBank/DDBJ whole genome shotgun (WGS) entry which is preliminary data.</text>
</comment>
<organism evidence="7 8">
    <name type="scientific">Volvox reticuliferus</name>
    <dbReference type="NCBI Taxonomy" id="1737510"/>
    <lineage>
        <taxon>Eukaryota</taxon>
        <taxon>Viridiplantae</taxon>
        <taxon>Chlorophyta</taxon>
        <taxon>core chlorophytes</taxon>
        <taxon>Chlorophyceae</taxon>
        <taxon>CS clade</taxon>
        <taxon>Chlamydomonadales</taxon>
        <taxon>Volvocaceae</taxon>
        <taxon>Volvox</taxon>
    </lineage>
</organism>
<comment type="similarity">
    <text evidence="4 5">Belongs to the cytochrome b5 family.</text>
</comment>
<dbReference type="PROSITE" id="PS00191">
    <property type="entry name" value="CYTOCHROME_B5_1"/>
    <property type="match status" value="1"/>
</dbReference>